<dbReference type="eggNOG" id="ENOG50342NP">
    <property type="taxonomic scope" value="Bacteria"/>
</dbReference>
<evidence type="ECO:0000313" key="3">
    <source>
        <dbReference type="Proteomes" id="UP000004926"/>
    </source>
</evidence>
<evidence type="ECO:0008006" key="4">
    <source>
        <dbReference type="Google" id="ProtNLM"/>
    </source>
</evidence>
<organism evidence="2 3">
    <name type="scientific">Saccharomonospora marina XMU15</name>
    <dbReference type="NCBI Taxonomy" id="882083"/>
    <lineage>
        <taxon>Bacteria</taxon>
        <taxon>Bacillati</taxon>
        <taxon>Actinomycetota</taxon>
        <taxon>Actinomycetes</taxon>
        <taxon>Pseudonocardiales</taxon>
        <taxon>Pseudonocardiaceae</taxon>
        <taxon>Saccharomonospora</taxon>
    </lineage>
</organism>
<dbReference type="AlphaFoldDB" id="H5X2F6"/>
<keyword evidence="1" id="KW-0472">Membrane</keyword>
<gene>
    <name evidence="2" type="ORF">SacmaDRAFT_1545</name>
</gene>
<dbReference type="Pfam" id="PF14325">
    <property type="entry name" value="DUF4383"/>
    <property type="match status" value="1"/>
</dbReference>
<protein>
    <recommendedName>
        <fullName evidence="4">DUF4383 domain-containing protein</fullName>
    </recommendedName>
</protein>
<dbReference type="Proteomes" id="UP000004926">
    <property type="component" value="Chromosome"/>
</dbReference>
<feature type="transmembrane region" description="Helical" evidence="1">
    <location>
        <begin position="88"/>
        <end position="110"/>
    </location>
</feature>
<evidence type="ECO:0000256" key="1">
    <source>
        <dbReference type="SAM" id="Phobius"/>
    </source>
</evidence>
<dbReference type="STRING" id="882083.SacmaDRAFT_1545"/>
<proteinExistence type="predicted"/>
<dbReference type="EMBL" id="CM001439">
    <property type="protein sequence ID" value="EHR49821.1"/>
    <property type="molecule type" value="Genomic_DNA"/>
</dbReference>
<keyword evidence="3" id="KW-1185">Reference proteome</keyword>
<feature type="transmembrane region" description="Helical" evidence="1">
    <location>
        <begin position="63"/>
        <end position="81"/>
    </location>
</feature>
<name>H5X2F6_9PSEU</name>
<dbReference type="HOGENOM" id="CLU_104624_1_0_11"/>
<keyword evidence="1" id="KW-1133">Transmembrane helix</keyword>
<accession>H5X2F6</accession>
<feature type="transmembrane region" description="Helical" evidence="1">
    <location>
        <begin position="21"/>
        <end position="43"/>
    </location>
</feature>
<keyword evidence="1" id="KW-0812">Transmembrane</keyword>
<reference evidence="2 3" key="1">
    <citation type="journal article" date="2012" name="Stand. Genomic Sci.">
        <title>Genome sequence of the ocean sediment bacterium Saccharomonospora marina type strain (XMU15(T)).</title>
        <authorList>
            <person name="Klenk H.P."/>
            <person name="Lu M."/>
            <person name="Lucas S."/>
            <person name="Lapidus A."/>
            <person name="Copeland A."/>
            <person name="Pitluck S."/>
            <person name="Goodwin L.A."/>
            <person name="Han C."/>
            <person name="Tapia R."/>
            <person name="Brambilla E.M."/>
            <person name="Potter G."/>
            <person name="Land M."/>
            <person name="Ivanova N."/>
            <person name="Rohde M."/>
            <person name="Goker M."/>
            <person name="Detter J.C."/>
            <person name="Li W.J."/>
            <person name="Kyrpides N.C."/>
            <person name="Woyke T."/>
        </authorList>
    </citation>
    <scope>NUCLEOTIDE SEQUENCE [LARGE SCALE GENOMIC DNA]</scope>
    <source>
        <strain evidence="2 3">XMU15</strain>
    </source>
</reference>
<feature type="transmembrane region" description="Helical" evidence="1">
    <location>
        <begin position="125"/>
        <end position="142"/>
    </location>
</feature>
<evidence type="ECO:0000313" key="2">
    <source>
        <dbReference type="EMBL" id="EHR49821.1"/>
    </source>
</evidence>
<sequence>MSTMSDVPVNVGHGWRPRVPWLQLTALLIGLWYLALGIAGFVTHGTTIGPDDSRTVWGFANSALLNFWHTLIGLLGVFGAYREGTTRVFGVLTFVGFAGLTAYSILATVLTDQADLANVAASNTWLYGFTALAGLLLAFLPVRQEDPRRRR</sequence>